<sequence>MPSGRITKRAVDALTCDRGADRCFFWDDALAGFGVTAFPSGRKIYIAQFRKDGRSRRISIGEHGRLTPDEARSQAKIILGAVETGADPIADRRTARAVRTFREVANDWMSQHVTPKRKPRTASEYQRILNSHVFPAIGSKRICELRRADLTRLHARMAATPRAANHMLATISAIWNWAARREEVVFAANPVRGIERYAEKRRERFLTSAELARLGDALRDAESIGLPWAVDENGPHAKHLAKPDKRRVKLDPFAIAAIRLLLLTGARLREILNARWSEVDLERGVIFLSDSKTGRKPIYLSAAAQAVLADLPRIEDCPHIIAGAKEGAPRSDLKKPWAAVTRASGLEGLRLHDLRHSFASFGAGASLGLPIIGKLLGHSQAATTARYAHLDVDPLRRAVDTIGATISAAMDGAERRAAQPTRETRGDRA</sequence>
<keyword evidence="3 5" id="KW-0238">DNA-binding</keyword>
<dbReference type="KEGG" id="mros:EHO51_15725"/>
<dbReference type="Proteomes" id="UP000273982">
    <property type="component" value="Chromosome"/>
</dbReference>
<organism evidence="8 9">
    <name type="scientific">Methylocystis rosea</name>
    <dbReference type="NCBI Taxonomy" id="173366"/>
    <lineage>
        <taxon>Bacteria</taxon>
        <taxon>Pseudomonadati</taxon>
        <taxon>Pseudomonadota</taxon>
        <taxon>Alphaproteobacteria</taxon>
        <taxon>Hyphomicrobiales</taxon>
        <taxon>Methylocystaceae</taxon>
        <taxon>Methylocystis</taxon>
    </lineage>
</organism>
<dbReference type="GO" id="GO:0003677">
    <property type="term" value="F:DNA binding"/>
    <property type="evidence" value="ECO:0007669"/>
    <property type="project" value="UniProtKB-UniRule"/>
</dbReference>
<dbReference type="InterPro" id="IPR050808">
    <property type="entry name" value="Phage_Integrase"/>
</dbReference>
<dbReference type="InterPro" id="IPR010998">
    <property type="entry name" value="Integrase_recombinase_N"/>
</dbReference>
<dbReference type="InterPro" id="IPR011010">
    <property type="entry name" value="DNA_brk_join_enz"/>
</dbReference>
<evidence type="ECO:0000259" key="6">
    <source>
        <dbReference type="PROSITE" id="PS51898"/>
    </source>
</evidence>
<dbReference type="InterPro" id="IPR025166">
    <property type="entry name" value="Integrase_DNA_bind_dom"/>
</dbReference>
<dbReference type="PROSITE" id="PS51898">
    <property type="entry name" value="TYR_RECOMBINASE"/>
    <property type="match status" value="1"/>
</dbReference>
<name>A0A3G8MB38_9HYPH</name>
<gene>
    <name evidence="8" type="ORF">EHO51_15725</name>
</gene>
<evidence type="ECO:0000256" key="5">
    <source>
        <dbReference type="PROSITE-ProRule" id="PRU01248"/>
    </source>
</evidence>
<dbReference type="GO" id="GO:0015074">
    <property type="term" value="P:DNA integration"/>
    <property type="evidence" value="ECO:0007669"/>
    <property type="project" value="UniProtKB-KW"/>
</dbReference>
<dbReference type="GO" id="GO:0006310">
    <property type="term" value="P:DNA recombination"/>
    <property type="evidence" value="ECO:0007669"/>
    <property type="project" value="UniProtKB-KW"/>
</dbReference>
<dbReference type="PANTHER" id="PTHR30629:SF2">
    <property type="entry name" value="PROPHAGE INTEGRASE INTS-RELATED"/>
    <property type="match status" value="1"/>
</dbReference>
<evidence type="ECO:0000313" key="8">
    <source>
        <dbReference type="EMBL" id="AZG78068.1"/>
    </source>
</evidence>
<dbReference type="InterPro" id="IPR013762">
    <property type="entry name" value="Integrase-like_cat_sf"/>
</dbReference>
<comment type="similarity">
    <text evidence="1">Belongs to the 'phage' integrase family.</text>
</comment>
<dbReference type="InterPro" id="IPR044068">
    <property type="entry name" value="CB"/>
</dbReference>
<accession>A0A3G8MB38</accession>
<dbReference type="RefSeq" id="WP_124739672.1">
    <property type="nucleotide sequence ID" value="NZ_CP034086.1"/>
</dbReference>
<dbReference type="Gene3D" id="1.10.150.130">
    <property type="match status" value="1"/>
</dbReference>
<dbReference type="Pfam" id="PF13356">
    <property type="entry name" value="Arm-DNA-bind_3"/>
    <property type="match status" value="1"/>
</dbReference>
<dbReference type="PROSITE" id="PS51900">
    <property type="entry name" value="CB"/>
    <property type="match status" value="1"/>
</dbReference>
<dbReference type="EMBL" id="CP034086">
    <property type="protein sequence ID" value="AZG78068.1"/>
    <property type="molecule type" value="Genomic_DNA"/>
</dbReference>
<evidence type="ECO:0000256" key="2">
    <source>
        <dbReference type="ARBA" id="ARBA00022908"/>
    </source>
</evidence>
<evidence type="ECO:0000313" key="9">
    <source>
        <dbReference type="Proteomes" id="UP000273982"/>
    </source>
</evidence>
<protein>
    <submittedName>
        <fullName evidence="8">DUF4102 domain-containing protein</fullName>
    </submittedName>
</protein>
<reference evidence="8 9" key="1">
    <citation type="submission" date="2018-11" db="EMBL/GenBank/DDBJ databases">
        <title>Genome squencing of methanotrophic bacteria isolated from alkaline groundwater in Korea.</title>
        <authorList>
            <person name="Nguyen L.N."/>
        </authorList>
    </citation>
    <scope>NUCLEOTIDE SEQUENCE [LARGE SCALE GENOMIC DNA]</scope>
    <source>
        <strain evidence="8 9">GW6</strain>
    </source>
</reference>
<feature type="domain" description="Core-binding (CB)" evidence="7">
    <location>
        <begin position="99"/>
        <end position="179"/>
    </location>
</feature>
<dbReference type="CDD" id="cd00796">
    <property type="entry name" value="INT_Rci_Hp1_C"/>
    <property type="match status" value="1"/>
</dbReference>
<evidence type="ECO:0000259" key="7">
    <source>
        <dbReference type="PROSITE" id="PS51900"/>
    </source>
</evidence>
<evidence type="ECO:0000256" key="4">
    <source>
        <dbReference type="ARBA" id="ARBA00023172"/>
    </source>
</evidence>
<feature type="domain" description="Tyr recombinase" evidence="6">
    <location>
        <begin position="201"/>
        <end position="400"/>
    </location>
</feature>
<dbReference type="Gene3D" id="3.30.160.390">
    <property type="entry name" value="Integrase, DNA-binding domain"/>
    <property type="match status" value="1"/>
</dbReference>
<dbReference type="InterPro" id="IPR038488">
    <property type="entry name" value="Integrase_DNA-bd_sf"/>
</dbReference>
<dbReference type="InterPro" id="IPR053876">
    <property type="entry name" value="Phage_int_M"/>
</dbReference>
<dbReference type="SUPFAM" id="SSF56349">
    <property type="entry name" value="DNA breaking-rejoining enzymes"/>
    <property type="match status" value="1"/>
</dbReference>
<keyword evidence="4" id="KW-0233">DNA recombination</keyword>
<keyword evidence="2" id="KW-0229">DNA integration</keyword>
<dbReference type="Pfam" id="PF22022">
    <property type="entry name" value="Phage_int_M"/>
    <property type="match status" value="1"/>
</dbReference>
<dbReference type="Gene3D" id="1.10.443.10">
    <property type="entry name" value="Intergrase catalytic core"/>
    <property type="match status" value="1"/>
</dbReference>
<dbReference type="AlphaFoldDB" id="A0A3G8MB38"/>
<dbReference type="InterPro" id="IPR002104">
    <property type="entry name" value="Integrase_catalytic"/>
</dbReference>
<dbReference type="PANTHER" id="PTHR30629">
    <property type="entry name" value="PROPHAGE INTEGRASE"/>
    <property type="match status" value="1"/>
</dbReference>
<evidence type="ECO:0000256" key="1">
    <source>
        <dbReference type="ARBA" id="ARBA00008857"/>
    </source>
</evidence>
<proteinExistence type="inferred from homology"/>
<evidence type="ECO:0000256" key="3">
    <source>
        <dbReference type="ARBA" id="ARBA00023125"/>
    </source>
</evidence>
<dbReference type="Pfam" id="PF00589">
    <property type="entry name" value="Phage_integrase"/>
    <property type="match status" value="1"/>
</dbReference>